<name>A0AAW5N201_9BACT</name>
<dbReference type="Proteomes" id="UP001204579">
    <property type="component" value="Unassembled WGS sequence"/>
</dbReference>
<evidence type="ECO:0000313" key="1">
    <source>
        <dbReference type="EMBL" id="MCR8874896.1"/>
    </source>
</evidence>
<protein>
    <submittedName>
        <fullName evidence="1">Uncharacterized protein</fullName>
    </submittedName>
</protein>
<gene>
    <name evidence="1" type="ORF">NW209_12900</name>
</gene>
<reference evidence="1 2" key="1">
    <citation type="submission" date="2022-08" db="EMBL/GenBank/DDBJ databases">
        <authorList>
            <person name="Zeman M."/>
            <person name="Kubasova T."/>
        </authorList>
    </citation>
    <scope>NUCLEOTIDE SEQUENCE [LARGE SCALE GENOMIC DNA]</scope>
    <source>
        <strain evidence="1 2">ET62</strain>
    </source>
</reference>
<dbReference type="RefSeq" id="WP_258336139.1">
    <property type="nucleotide sequence ID" value="NZ_JANRHJ010000015.1"/>
</dbReference>
<evidence type="ECO:0000313" key="2">
    <source>
        <dbReference type="Proteomes" id="UP001204579"/>
    </source>
</evidence>
<sequence length="337" mass="36733">MALGNTGLTTSLIGNTLGVSSRDVGTLCTSSNINIFSYYKPHNSLVASYSSRPATTAKGGLIYDNVNKKLKWDKPKGGSSSPYRMGDFAGYDHNAKELSIDYTKLRATADVSKSSMDVTIEPSFADSKFNWGTILGGYTTNNLVIKAEVYNQSNTLMGSSSFKIGEIDSTGKVSLNVANKTKKTDTKIYVKGYFCDYNGNVLCPFIDKKGNETTVEKPLTVTQSKYFYIGKITVNNSSFKVAARLQNGEGAYDTNLVIDITNNGSSDYVAGSNFPNLYVKFRALDGSYTSSNISVGRLTSCTNIPKYMTRTQTISAGSEPTYGSVTKWYIDVDVRMQ</sequence>
<proteinExistence type="predicted"/>
<accession>A0AAW5N201</accession>
<dbReference type="AlphaFoldDB" id="A0AAW5N201"/>
<dbReference type="EMBL" id="JANRHJ010000015">
    <property type="protein sequence ID" value="MCR8874896.1"/>
    <property type="molecule type" value="Genomic_DNA"/>
</dbReference>
<comment type="caution">
    <text evidence="1">The sequence shown here is derived from an EMBL/GenBank/DDBJ whole genome shotgun (WGS) entry which is preliminary data.</text>
</comment>
<organism evidence="1 2">
    <name type="scientific">Phocaeicola barnesiae</name>
    <dbReference type="NCBI Taxonomy" id="376804"/>
    <lineage>
        <taxon>Bacteria</taxon>
        <taxon>Pseudomonadati</taxon>
        <taxon>Bacteroidota</taxon>
        <taxon>Bacteroidia</taxon>
        <taxon>Bacteroidales</taxon>
        <taxon>Bacteroidaceae</taxon>
        <taxon>Phocaeicola</taxon>
    </lineage>
</organism>
<keyword evidence="2" id="KW-1185">Reference proteome</keyword>